<keyword evidence="3" id="KW-1185">Reference proteome</keyword>
<gene>
    <name evidence="2" type="ORF">BACCIP111883_02028</name>
</gene>
<dbReference type="Gene3D" id="3.40.630.30">
    <property type="match status" value="1"/>
</dbReference>
<feature type="domain" description="N-acetyltransferase" evidence="1">
    <location>
        <begin position="3"/>
        <end position="151"/>
    </location>
</feature>
<accession>A0ABN8A7Y0</accession>
<dbReference type="SUPFAM" id="SSF55729">
    <property type="entry name" value="Acyl-CoA N-acyltransferases (Nat)"/>
    <property type="match status" value="1"/>
</dbReference>
<protein>
    <recommendedName>
        <fullName evidence="1">N-acetyltransferase domain-containing protein</fullName>
    </recommendedName>
</protein>
<evidence type="ECO:0000259" key="1">
    <source>
        <dbReference type="PROSITE" id="PS51186"/>
    </source>
</evidence>
<name>A0ABN8A7Y0_9BACI</name>
<dbReference type="Pfam" id="PF13673">
    <property type="entry name" value="Acetyltransf_10"/>
    <property type="match status" value="1"/>
</dbReference>
<proteinExistence type="predicted"/>
<dbReference type="Proteomes" id="UP000789833">
    <property type="component" value="Unassembled WGS sequence"/>
</dbReference>
<dbReference type="PROSITE" id="PS51186">
    <property type="entry name" value="GNAT"/>
    <property type="match status" value="1"/>
</dbReference>
<dbReference type="RefSeq" id="WP_230501153.1">
    <property type="nucleotide sequence ID" value="NZ_CAKJTJ010000009.1"/>
</dbReference>
<dbReference type="InterPro" id="IPR016181">
    <property type="entry name" value="Acyl_CoA_acyltransferase"/>
</dbReference>
<dbReference type="InterPro" id="IPR000182">
    <property type="entry name" value="GNAT_dom"/>
</dbReference>
<evidence type="ECO:0000313" key="3">
    <source>
        <dbReference type="Proteomes" id="UP000789833"/>
    </source>
</evidence>
<reference evidence="2 3" key="1">
    <citation type="submission" date="2021-10" db="EMBL/GenBank/DDBJ databases">
        <authorList>
            <person name="Criscuolo A."/>
        </authorList>
    </citation>
    <scope>NUCLEOTIDE SEQUENCE [LARGE SCALE GENOMIC DNA]</scope>
    <source>
        <strain evidence="3">CIP 111883</strain>
    </source>
</reference>
<organism evidence="2 3">
    <name type="scientific">Sutcliffiella rhizosphaerae</name>
    <dbReference type="NCBI Taxonomy" id="2880967"/>
    <lineage>
        <taxon>Bacteria</taxon>
        <taxon>Bacillati</taxon>
        <taxon>Bacillota</taxon>
        <taxon>Bacilli</taxon>
        <taxon>Bacillales</taxon>
        <taxon>Bacillaceae</taxon>
        <taxon>Sutcliffiella</taxon>
    </lineage>
</organism>
<comment type="caution">
    <text evidence="2">The sequence shown here is derived from an EMBL/GenBank/DDBJ whole genome shotgun (WGS) entry which is preliminary data.</text>
</comment>
<evidence type="ECO:0000313" key="2">
    <source>
        <dbReference type="EMBL" id="CAG9621256.1"/>
    </source>
</evidence>
<sequence>MEIILTKANTLETEALSDLALRSKAYWAYDKTFIEACREDLTITKHYIENNPTYVLKNKNEMLGFFSFDRKRGKLDFLYLDPSVIGMGIGKKLWVHVVTTAEGLNMTSFEIDSDPHAEAFYIKMGAKRIGEIESTVFKGRKLPLLKYEVKK</sequence>
<dbReference type="CDD" id="cd04301">
    <property type="entry name" value="NAT_SF"/>
    <property type="match status" value="1"/>
</dbReference>
<dbReference type="EMBL" id="CAKJTJ010000009">
    <property type="protein sequence ID" value="CAG9621256.1"/>
    <property type="molecule type" value="Genomic_DNA"/>
</dbReference>